<accession>A0A517W0T7</accession>
<reference evidence="1 2" key="1">
    <citation type="submission" date="2019-03" db="EMBL/GenBank/DDBJ databases">
        <title>Deep-cultivation of Planctomycetes and their phenomic and genomic characterization uncovers novel biology.</title>
        <authorList>
            <person name="Wiegand S."/>
            <person name="Jogler M."/>
            <person name="Boedeker C."/>
            <person name="Pinto D."/>
            <person name="Vollmers J."/>
            <person name="Rivas-Marin E."/>
            <person name="Kohn T."/>
            <person name="Peeters S.H."/>
            <person name="Heuer A."/>
            <person name="Rast P."/>
            <person name="Oberbeckmann S."/>
            <person name="Bunk B."/>
            <person name="Jeske O."/>
            <person name="Meyerdierks A."/>
            <person name="Storesund J.E."/>
            <person name="Kallscheuer N."/>
            <person name="Luecker S."/>
            <person name="Lage O.M."/>
            <person name="Pohl T."/>
            <person name="Merkel B.J."/>
            <person name="Hornburger P."/>
            <person name="Mueller R.-W."/>
            <person name="Bruemmer F."/>
            <person name="Labrenz M."/>
            <person name="Spormann A.M."/>
            <person name="Op den Camp H."/>
            <person name="Overmann J."/>
            <person name="Amann R."/>
            <person name="Jetten M.S.M."/>
            <person name="Mascher T."/>
            <person name="Medema M.H."/>
            <person name="Devos D.P."/>
            <person name="Kaster A.-K."/>
            <person name="Ovreas L."/>
            <person name="Rohde M."/>
            <person name="Galperin M.Y."/>
            <person name="Jogler C."/>
        </authorList>
    </citation>
    <scope>NUCLEOTIDE SEQUENCE [LARGE SCALE GENOMIC DNA]</scope>
    <source>
        <strain evidence="1 2">V144</strain>
    </source>
</reference>
<dbReference type="EMBL" id="CP037920">
    <property type="protein sequence ID" value="QDT98865.1"/>
    <property type="molecule type" value="Genomic_DNA"/>
</dbReference>
<evidence type="ECO:0000313" key="2">
    <source>
        <dbReference type="Proteomes" id="UP000318704"/>
    </source>
</evidence>
<dbReference type="Proteomes" id="UP000318704">
    <property type="component" value="Chromosome"/>
</dbReference>
<dbReference type="KEGG" id="gaw:V144x_43740"/>
<protein>
    <submittedName>
        <fullName evidence="1">Uncharacterized protein</fullName>
    </submittedName>
</protein>
<evidence type="ECO:0000313" key="1">
    <source>
        <dbReference type="EMBL" id="QDT98865.1"/>
    </source>
</evidence>
<proteinExistence type="predicted"/>
<dbReference type="AlphaFoldDB" id="A0A517W0T7"/>
<gene>
    <name evidence="1" type="ORF">V144x_43740</name>
</gene>
<name>A0A517W0T7_9PLAN</name>
<organism evidence="1 2">
    <name type="scientific">Gimesia aquarii</name>
    <dbReference type="NCBI Taxonomy" id="2527964"/>
    <lineage>
        <taxon>Bacteria</taxon>
        <taxon>Pseudomonadati</taxon>
        <taxon>Planctomycetota</taxon>
        <taxon>Planctomycetia</taxon>
        <taxon>Planctomycetales</taxon>
        <taxon>Planctomycetaceae</taxon>
        <taxon>Gimesia</taxon>
    </lineage>
</organism>
<sequence length="35" mass="4236">MRNEDIPILNNRLQVIQNKLCFERAEDYDLNVNLM</sequence>